<evidence type="ECO:0000259" key="8">
    <source>
        <dbReference type="PROSITE" id="PS50928"/>
    </source>
</evidence>
<sequence>MSTLNPAADAGTRAPGRRWTPERREALFGFFFISPWIIGFLVFTLGPMITSLVFGFYRTDLLQVWEVVGFKWFQAVFTDVLVRKAMFNTAYYAFIMVPLSTTLALLIAVLLNQNIKGQSFWRTVYYLPSVVAGAAVAILFKWLYQPDIGLLNSILNPILFRISDFLSLETPLVAPRWVFSQDWAMPSVIIMALWGAGGAMLIFLAGLRGIPTALYEAAKIDGAGPIRQFFSITIPLLTPTILFNVVLNIIASWQVFTQVLIMTQGGPNNATLTMVLHLYNTGFSQFRFGYASAQAWALFLAILVFVLFAIRTSNSWVQYER</sequence>
<comment type="caution">
    <text evidence="9">The sequence shown here is derived from an EMBL/GenBank/DDBJ whole genome shotgun (WGS) entry which is preliminary data.</text>
</comment>
<dbReference type="InterPro" id="IPR000515">
    <property type="entry name" value="MetI-like"/>
</dbReference>
<dbReference type="Pfam" id="PF00528">
    <property type="entry name" value="BPD_transp_1"/>
    <property type="match status" value="1"/>
</dbReference>
<dbReference type="SUPFAM" id="SSF161098">
    <property type="entry name" value="MetI-like"/>
    <property type="match status" value="1"/>
</dbReference>
<dbReference type="InterPro" id="IPR035906">
    <property type="entry name" value="MetI-like_sf"/>
</dbReference>
<evidence type="ECO:0000256" key="6">
    <source>
        <dbReference type="ARBA" id="ARBA00023136"/>
    </source>
</evidence>
<dbReference type="GO" id="GO:0055085">
    <property type="term" value="P:transmembrane transport"/>
    <property type="evidence" value="ECO:0007669"/>
    <property type="project" value="InterPro"/>
</dbReference>
<organism evidence="9">
    <name type="scientific">Caldilineaceae bacterium SB0662_bin_9</name>
    <dbReference type="NCBI Taxonomy" id="2605258"/>
    <lineage>
        <taxon>Bacteria</taxon>
        <taxon>Bacillati</taxon>
        <taxon>Chloroflexota</taxon>
        <taxon>Caldilineae</taxon>
        <taxon>Caldilineales</taxon>
        <taxon>Caldilineaceae</taxon>
    </lineage>
</organism>
<evidence type="ECO:0000256" key="3">
    <source>
        <dbReference type="ARBA" id="ARBA00022475"/>
    </source>
</evidence>
<feature type="transmembrane region" description="Helical" evidence="7">
    <location>
        <begin position="90"/>
        <end position="111"/>
    </location>
</feature>
<evidence type="ECO:0000313" key="9">
    <source>
        <dbReference type="EMBL" id="MYD90659.1"/>
    </source>
</evidence>
<comment type="subcellular location">
    <subcellularLocation>
        <location evidence="1 7">Cell membrane</location>
        <topology evidence="1 7">Multi-pass membrane protein</topology>
    </subcellularLocation>
</comment>
<keyword evidence="6 7" id="KW-0472">Membrane</keyword>
<keyword evidence="2 7" id="KW-0813">Transport</keyword>
<reference evidence="9" key="1">
    <citation type="submission" date="2019-09" db="EMBL/GenBank/DDBJ databases">
        <title>Characterisation of the sponge microbiome using genome-centric metagenomics.</title>
        <authorList>
            <person name="Engelberts J.P."/>
            <person name="Robbins S.J."/>
            <person name="De Goeij J.M."/>
            <person name="Aranda M."/>
            <person name="Bell S.C."/>
            <person name="Webster N.S."/>
        </authorList>
    </citation>
    <scope>NUCLEOTIDE SEQUENCE</scope>
    <source>
        <strain evidence="9">SB0662_bin_9</strain>
    </source>
</reference>
<feature type="domain" description="ABC transmembrane type-1" evidence="8">
    <location>
        <begin position="86"/>
        <end position="311"/>
    </location>
</feature>
<evidence type="ECO:0000256" key="1">
    <source>
        <dbReference type="ARBA" id="ARBA00004651"/>
    </source>
</evidence>
<dbReference type="PANTHER" id="PTHR30193">
    <property type="entry name" value="ABC TRANSPORTER PERMEASE PROTEIN"/>
    <property type="match status" value="1"/>
</dbReference>
<dbReference type="Gene3D" id="1.10.3720.10">
    <property type="entry name" value="MetI-like"/>
    <property type="match status" value="1"/>
</dbReference>
<proteinExistence type="inferred from homology"/>
<dbReference type="CDD" id="cd06261">
    <property type="entry name" value="TM_PBP2"/>
    <property type="match status" value="1"/>
</dbReference>
<dbReference type="PANTHER" id="PTHR30193:SF1">
    <property type="entry name" value="ABC TRANSPORTER PERMEASE PROTEIN YESP-RELATED"/>
    <property type="match status" value="1"/>
</dbReference>
<evidence type="ECO:0000256" key="2">
    <source>
        <dbReference type="ARBA" id="ARBA00022448"/>
    </source>
</evidence>
<gene>
    <name evidence="9" type="ORF">F4Y08_10050</name>
</gene>
<evidence type="ECO:0000256" key="5">
    <source>
        <dbReference type="ARBA" id="ARBA00022989"/>
    </source>
</evidence>
<dbReference type="EMBL" id="VXPY01000071">
    <property type="protein sequence ID" value="MYD90659.1"/>
    <property type="molecule type" value="Genomic_DNA"/>
</dbReference>
<evidence type="ECO:0000256" key="4">
    <source>
        <dbReference type="ARBA" id="ARBA00022692"/>
    </source>
</evidence>
<keyword evidence="4 7" id="KW-0812">Transmembrane</keyword>
<protein>
    <submittedName>
        <fullName evidence="9">Sugar ABC transporter permease</fullName>
    </submittedName>
</protein>
<feature type="transmembrane region" description="Helical" evidence="7">
    <location>
        <begin position="27"/>
        <end position="57"/>
    </location>
</feature>
<feature type="transmembrane region" description="Helical" evidence="7">
    <location>
        <begin position="183"/>
        <end position="207"/>
    </location>
</feature>
<dbReference type="GO" id="GO:0005886">
    <property type="term" value="C:plasma membrane"/>
    <property type="evidence" value="ECO:0007669"/>
    <property type="project" value="UniProtKB-SubCell"/>
</dbReference>
<accession>A0A6B1DSH2</accession>
<dbReference type="AlphaFoldDB" id="A0A6B1DSH2"/>
<dbReference type="PROSITE" id="PS50928">
    <property type="entry name" value="ABC_TM1"/>
    <property type="match status" value="1"/>
</dbReference>
<comment type="similarity">
    <text evidence="7">Belongs to the binding-protein-dependent transport system permease family.</text>
</comment>
<feature type="transmembrane region" description="Helical" evidence="7">
    <location>
        <begin position="288"/>
        <end position="310"/>
    </location>
</feature>
<feature type="transmembrane region" description="Helical" evidence="7">
    <location>
        <begin position="123"/>
        <end position="144"/>
    </location>
</feature>
<keyword evidence="5 7" id="KW-1133">Transmembrane helix</keyword>
<feature type="transmembrane region" description="Helical" evidence="7">
    <location>
        <begin position="228"/>
        <end position="253"/>
    </location>
</feature>
<keyword evidence="3" id="KW-1003">Cell membrane</keyword>
<dbReference type="InterPro" id="IPR051393">
    <property type="entry name" value="ABC_transporter_permease"/>
</dbReference>
<name>A0A6B1DSH2_9CHLR</name>
<evidence type="ECO:0000256" key="7">
    <source>
        <dbReference type="RuleBase" id="RU363032"/>
    </source>
</evidence>